<proteinExistence type="predicted"/>
<protein>
    <submittedName>
        <fullName evidence="1">Fibrobacter succinogenes major paralogous domain-containing protein</fullName>
    </submittedName>
</protein>
<sequence length="437" mass="46121">MRKRFFLSLACAAFFIGSGCKPDAIKPANPPQAQNVNISGTVAITNSLTADYTYYSSDGAAESGTTYQWYRAADTSGAGIASIVGATSKTYIVQIADAGYYLKVMVTPGAATGLTPGIAASSVYTKQVPGLTPVAQNVSISGTVAYTNTLTASYAYYTPTGATESGTTYQWYRAADTAGTSKMAISGATAKTYDITVADMSYYLMVSVTPGAATGPTPGIAANSAYTAQVPSTFTFNGLTYGIIKSPTTGRIWLDRNLGATRVAQSSTDYLAYGDLYQWGRPADGHEKINWTSSTTGTPVNGTTTTLATSDIPGNALFIISYDSPFDWRSDGNSNRWNVNPQIQCPPGFQVPTYDQWNQEADIKDAATAFSLLKLPAAGLRNNGDGFSSTGTAGAYWGSTAFVSNGSSSYRYFASPSAFSSVNNYRVFGFSVRCIAQ</sequence>
<dbReference type="Proteomes" id="UP000812270">
    <property type="component" value="Unassembled WGS sequence"/>
</dbReference>
<organism evidence="1 2">
    <name type="scientific">Pinibacter aurantiacus</name>
    <dbReference type="NCBI Taxonomy" id="2851599"/>
    <lineage>
        <taxon>Bacteria</taxon>
        <taxon>Pseudomonadati</taxon>
        <taxon>Bacteroidota</taxon>
        <taxon>Chitinophagia</taxon>
        <taxon>Chitinophagales</taxon>
        <taxon>Chitinophagaceae</taxon>
        <taxon>Pinibacter</taxon>
    </lineage>
</organism>
<dbReference type="EMBL" id="JAHSPG010000008">
    <property type="protein sequence ID" value="MBV4357905.1"/>
    <property type="molecule type" value="Genomic_DNA"/>
</dbReference>
<evidence type="ECO:0000313" key="1">
    <source>
        <dbReference type="EMBL" id="MBV4357905.1"/>
    </source>
</evidence>
<reference evidence="1" key="1">
    <citation type="submission" date="2021-06" db="EMBL/GenBank/DDBJ databases">
        <authorList>
            <person name="Huq M.A."/>
        </authorList>
    </citation>
    <scope>NUCLEOTIDE SEQUENCE</scope>
    <source>
        <strain evidence="1">MAH-26</strain>
    </source>
</reference>
<evidence type="ECO:0000313" key="2">
    <source>
        <dbReference type="Proteomes" id="UP000812270"/>
    </source>
</evidence>
<name>A0A9E2SCI7_9BACT</name>
<gene>
    <name evidence="1" type="ORF">KTO63_12145</name>
</gene>
<accession>A0A9E2SCI7</accession>
<dbReference type="AlphaFoldDB" id="A0A9E2SCI7"/>
<dbReference type="RefSeq" id="WP_217791558.1">
    <property type="nucleotide sequence ID" value="NZ_JAHSPG010000008.1"/>
</dbReference>
<comment type="caution">
    <text evidence="1">The sequence shown here is derived from an EMBL/GenBank/DDBJ whole genome shotgun (WGS) entry which is preliminary data.</text>
</comment>
<keyword evidence="2" id="KW-1185">Reference proteome</keyword>
<dbReference type="PROSITE" id="PS51257">
    <property type="entry name" value="PROKAR_LIPOPROTEIN"/>
    <property type="match status" value="1"/>
</dbReference>